<evidence type="ECO:0000313" key="22">
    <source>
        <dbReference type="EMBL" id="CCH58365.1"/>
    </source>
</evidence>
<dbReference type="GO" id="GO:0030870">
    <property type="term" value="C:Mre11 complex"/>
    <property type="evidence" value="ECO:0007669"/>
    <property type="project" value="EnsemblFungi"/>
</dbReference>
<dbReference type="GO" id="GO:0000794">
    <property type="term" value="C:condensed nuclear chromosome"/>
    <property type="evidence" value="ECO:0007669"/>
    <property type="project" value="TreeGrafter"/>
</dbReference>
<protein>
    <recommendedName>
        <fullName evidence="5">DNA repair protein RAD50</fullName>
    </recommendedName>
</protein>
<evidence type="ECO:0000256" key="2">
    <source>
        <dbReference type="ARBA" id="ARBA00004123"/>
    </source>
</evidence>
<comment type="subcellular location">
    <subcellularLocation>
        <location evidence="3">Chromosome</location>
    </subcellularLocation>
    <subcellularLocation>
        <location evidence="2">Nucleus</location>
    </subcellularLocation>
</comment>
<evidence type="ECO:0000256" key="1">
    <source>
        <dbReference type="ARBA" id="ARBA00001947"/>
    </source>
</evidence>
<dbReference type="OMA" id="FSDYYYR"/>
<dbReference type="Pfam" id="PF04423">
    <property type="entry name" value="Rad50_zn_hook"/>
    <property type="match status" value="1"/>
</dbReference>
<evidence type="ECO:0000256" key="19">
    <source>
        <dbReference type="PROSITE-ProRule" id="PRU00471"/>
    </source>
</evidence>
<dbReference type="FunCoup" id="I2GW63">
    <property type="interactions" value="1104"/>
</dbReference>
<evidence type="ECO:0000256" key="13">
    <source>
        <dbReference type="ARBA" id="ARBA00022842"/>
    </source>
</evidence>
<keyword evidence="11 19" id="KW-0862">Zinc</keyword>
<evidence type="ECO:0000256" key="6">
    <source>
        <dbReference type="ARBA" id="ARBA00022454"/>
    </source>
</evidence>
<dbReference type="InterPro" id="IPR027417">
    <property type="entry name" value="P-loop_NTPase"/>
</dbReference>
<dbReference type="GO" id="GO:0005524">
    <property type="term" value="F:ATP binding"/>
    <property type="evidence" value="ECO:0007669"/>
    <property type="project" value="UniProtKB-KW"/>
</dbReference>
<dbReference type="GO" id="GO:0035753">
    <property type="term" value="P:maintenance of DNA trinucleotide repeats"/>
    <property type="evidence" value="ECO:0007669"/>
    <property type="project" value="EnsemblFungi"/>
</dbReference>
<evidence type="ECO:0000256" key="9">
    <source>
        <dbReference type="ARBA" id="ARBA00022763"/>
    </source>
</evidence>
<keyword evidence="6" id="KW-0158">Chromosome</keyword>
<feature type="coiled-coil region" evidence="20">
    <location>
        <begin position="592"/>
        <end position="626"/>
    </location>
</feature>
<dbReference type="OrthoDB" id="18797at2759"/>
<dbReference type="Pfam" id="PF13476">
    <property type="entry name" value="AAA_23"/>
    <property type="match status" value="1"/>
</dbReference>
<keyword evidence="23" id="KW-1185">Reference proteome</keyword>
<feature type="domain" description="Zinc-hook" evidence="21">
    <location>
        <begin position="634"/>
        <end position="735"/>
    </location>
</feature>
<feature type="binding site" evidence="19">
    <location>
        <position position="681"/>
    </location>
    <ligand>
        <name>Zn(2+)</name>
        <dbReference type="ChEBI" id="CHEBI:29105"/>
    </ligand>
</feature>
<dbReference type="KEGG" id="tbl:TBLA_0A05720"/>
<evidence type="ECO:0000256" key="4">
    <source>
        <dbReference type="ARBA" id="ARBA00009439"/>
    </source>
</evidence>
<dbReference type="GO" id="GO:0006284">
    <property type="term" value="P:base-excision repair"/>
    <property type="evidence" value="ECO:0007669"/>
    <property type="project" value="EnsemblFungi"/>
</dbReference>
<evidence type="ECO:0000256" key="12">
    <source>
        <dbReference type="ARBA" id="ARBA00022840"/>
    </source>
</evidence>
<dbReference type="InterPro" id="IPR038729">
    <property type="entry name" value="Rad50/SbcC_AAA"/>
</dbReference>
<dbReference type="RefSeq" id="XP_004177884.1">
    <property type="nucleotide sequence ID" value="XM_004177836.1"/>
</dbReference>
<keyword evidence="16" id="KW-0539">Nucleus</keyword>
<dbReference type="GO" id="GO:0046872">
    <property type="term" value="F:metal ion binding"/>
    <property type="evidence" value="ECO:0007669"/>
    <property type="project" value="UniProtKB-UniRule"/>
</dbReference>
<proteinExistence type="inferred from homology"/>
<feature type="coiled-coil region" evidence="20">
    <location>
        <begin position="444"/>
        <end position="525"/>
    </location>
</feature>
<keyword evidence="13" id="KW-0460">Magnesium</keyword>
<evidence type="ECO:0000313" key="23">
    <source>
        <dbReference type="Proteomes" id="UP000002866"/>
    </source>
</evidence>
<keyword evidence="7 19" id="KW-0479">Metal-binding</keyword>
<gene>
    <name evidence="22" type="primary">TBLA0A05720</name>
    <name evidence="22" type="ORF">TBLA_0A05720</name>
</gene>
<accession>I2GW63</accession>
<feature type="coiled-coil region" evidence="20">
    <location>
        <begin position="299"/>
        <end position="347"/>
    </location>
</feature>
<comment type="catalytic activity">
    <reaction evidence="18">
        <text>ATP + H2O = ADP + phosphate + H(+)</text>
        <dbReference type="Rhea" id="RHEA:13065"/>
        <dbReference type="ChEBI" id="CHEBI:15377"/>
        <dbReference type="ChEBI" id="CHEBI:15378"/>
        <dbReference type="ChEBI" id="CHEBI:30616"/>
        <dbReference type="ChEBI" id="CHEBI:43474"/>
        <dbReference type="ChEBI" id="CHEBI:456216"/>
    </reaction>
</comment>
<keyword evidence="10" id="KW-0378">Hydrolase</keyword>
<dbReference type="HOGENOM" id="CLU_006184_0_0_1"/>
<evidence type="ECO:0000256" key="11">
    <source>
        <dbReference type="ARBA" id="ARBA00022833"/>
    </source>
</evidence>
<keyword evidence="14 20" id="KW-0175">Coiled coil</keyword>
<dbReference type="STRING" id="1071380.I2GW63"/>
<dbReference type="PANTHER" id="PTHR18867:SF12">
    <property type="entry name" value="DNA REPAIR PROTEIN RAD50"/>
    <property type="match status" value="1"/>
</dbReference>
<evidence type="ECO:0000256" key="17">
    <source>
        <dbReference type="ARBA" id="ARBA00023254"/>
    </source>
</evidence>
<feature type="coiled-coil region" evidence="20">
    <location>
        <begin position="219"/>
        <end position="253"/>
    </location>
</feature>
<dbReference type="GO" id="GO:0062176">
    <property type="term" value="P:R-loop processing"/>
    <property type="evidence" value="ECO:0007669"/>
    <property type="project" value="EnsemblFungi"/>
</dbReference>
<name>I2GW63_HENB6</name>
<dbReference type="GO" id="GO:0043047">
    <property type="term" value="F:single-stranded telomeric DNA binding"/>
    <property type="evidence" value="ECO:0007669"/>
    <property type="project" value="EnsemblFungi"/>
</dbReference>
<dbReference type="eggNOG" id="KOG0962">
    <property type="taxonomic scope" value="Eukaryota"/>
</dbReference>
<dbReference type="SUPFAM" id="SSF52540">
    <property type="entry name" value="P-loop containing nucleoside triphosphate hydrolases"/>
    <property type="match status" value="2"/>
</dbReference>
<dbReference type="GO" id="GO:0000722">
    <property type="term" value="P:telomere maintenance via recombination"/>
    <property type="evidence" value="ECO:0007669"/>
    <property type="project" value="EnsemblFungi"/>
</dbReference>
<feature type="coiled-coil region" evidence="20">
    <location>
        <begin position="713"/>
        <end position="934"/>
    </location>
</feature>
<dbReference type="GO" id="GO:0007129">
    <property type="term" value="P:homologous chromosome pairing at meiosis"/>
    <property type="evidence" value="ECO:0007669"/>
    <property type="project" value="EnsemblFungi"/>
</dbReference>
<evidence type="ECO:0000256" key="3">
    <source>
        <dbReference type="ARBA" id="ARBA00004286"/>
    </source>
</evidence>
<sequence length="1307" mass="151902">MSAIYKLSIQGVRSFDSNERETIEFGSPLTLIVGSNGTGKTTVIECLKYATTGDFPPNSKGGAFVHDPKIIGEKDIRAQVKLAFVSANGLNMIVTRNMQLLVKRSTQTFKTLEGQLVAINKAGDRTTLNTRSTDLDAQVPQYMGVPKAILDYVIFCHQEDSLWPLSEPANLKKKFDEIFQAMKFTKALDSLKAIKKDMNVDIKLLKQSVEHLKVDKDRANAIKLNISRLQEKNQEYQDQVKDIEVKIKKVTEESDILFKSNQDFQKVLSKLESLKRMEESTSEQIGRLKSSLEIIHLPKEELQNMLDNFSETLLQNERQIDEIVNHINSLKTQSNEIQTKCNQLIRRQGELKAQEGAHEQNIIQIESLKKIIFDNYGLADSNDNANYDIFLNTLLEYKNKLMENLNNITTTGHIEAERYNKLLTDIAKETMVESHKLEYGNNDILKLEDILQNLNNNLENINITEVEYEREKKDLQKFQDKLKDWENTNVIVDLTRQIKDKNMSLIDIENDLEKIQDQILKTNQKADLFAKLSFYKSILNEKNKNLNYLNEKLSSDLKVKSWDIDLENEPDLNFKKFYINLQKNIGLTTRDSNKLTKAVTEASLNLRNARQEYENYEKSISEITKQLEETLPEDCTIEDYDELLEEAEISYRTSLENLKMHQTTLAFNKKALEVAQNDDCCYLCSRKFEDATFRSKILDELILKTDAKFEISLKETVENEKEYLEILRSLEKDILSLKISKTKYNDINISLTKLETEENEAKKKLDDFEKSLTDLKSERDYAENTIRPIIESKLRLQNEIKRSEHDVSQISDELMIYGTSSGNVQTVDELKENQRLKNEQLKNTRKEINSLQEEKETKTSEYSNLLNLIKDRTYKIDSIEKHISQKERILEDINKKEKDKQNIKLSMEKAKAALKNLKERKKATEEKSLSITSNNENKIKQMQDELNSLTRYVDKFSDLAKQISIFTSSKDEMKHCTDELREYQAQLENLSKDIDIRSADLDRKKQTLNDSNNERKNLKQNIELLNLQFDINTIRREINELNLQNAEAERDKYQQESARLRSLFEQLSAENAGKIGEMKQLQNQITTLSQQLRVDYKHVNDKYHTEWVQLKTKLFVNDDIDTYSLALDTAIMKYHSLKMEDINTTIDELWKRTYSGTDVDSIKIRSDEVKSTQKGKSYNYRVVMYKQDAELDMRGRCSAGQKVLASIIIRLALSETFGINCGVIALDEPTTNLDEENIESLARSLHNIIQIRKNQKKFYTLIVITHDEKFLKHMDAAQFTDHFFKIKRDARQKSLIEWVDINKVVDE</sequence>
<evidence type="ECO:0000256" key="7">
    <source>
        <dbReference type="ARBA" id="ARBA00022723"/>
    </source>
</evidence>
<dbReference type="EMBL" id="HE806316">
    <property type="protein sequence ID" value="CCH58365.1"/>
    <property type="molecule type" value="Genomic_DNA"/>
</dbReference>
<dbReference type="GO" id="GO:0003691">
    <property type="term" value="F:double-stranded telomeric DNA binding"/>
    <property type="evidence" value="ECO:0007669"/>
    <property type="project" value="EnsemblFungi"/>
</dbReference>
<evidence type="ECO:0000256" key="15">
    <source>
        <dbReference type="ARBA" id="ARBA00023204"/>
    </source>
</evidence>
<dbReference type="GO" id="GO:0006303">
    <property type="term" value="P:double-strand break repair via nonhomologous end joining"/>
    <property type="evidence" value="ECO:0007669"/>
    <property type="project" value="EnsemblFungi"/>
</dbReference>
<dbReference type="InParanoid" id="I2GW63"/>
<feature type="coiled-coil region" evidence="20">
    <location>
        <begin position="973"/>
        <end position="1084"/>
    </location>
</feature>
<comment type="similarity">
    <text evidence="4">Belongs to the SMC family. RAD50 subfamily.</text>
</comment>
<evidence type="ECO:0000256" key="16">
    <source>
        <dbReference type="ARBA" id="ARBA00023242"/>
    </source>
</evidence>
<evidence type="ECO:0000256" key="8">
    <source>
        <dbReference type="ARBA" id="ARBA00022741"/>
    </source>
</evidence>
<dbReference type="GO" id="GO:0051880">
    <property type="term" value="F:G-quadruplex DNA binding"/>
    <property type="evidence" value="ECO:0007669"/>
    <property type="project" value="EnsemblFungi"/>
</dbReference>
<dbReference type="GO" id="GO:0007004">
    <property type="term" value="P:telomere maintenance via telomerase"/>
    <property type="evidence" value="ECO:0007669"/>
    <property type="project" value="TreeGrafter"/>
</dbReference>
<keyword evidence="17" id="KW-0469">Meiosis</keyword>
<dbReference type="NCBIfam" id="TIGR00606">
    <property type="entry name" value="rad50"/>
    <property type="match status" value="1"/>
</dbReference>
<dbReference type="Gene3D" id="3.40.50.300">
    <property type="entry name" value="P-loop containing nucleotide triphosphate hydrolases"/>
    <property type="match status" value="2"/>
</dbReference>
<dbReference type="PROSITE" id="PS51131">
    <property type="entry name" value="ZN_HOOK"/>
    <property type="match status" value="1"/>
</dbReference>
<dbReference type="GO" id="GO:0004017">
    <property type="term" value="F:AMP kinase activity"/>
    <property type="evidence" value="ECO:0007669"/>
    <property type="project" value="EnsemblFungi"/>
</dbReference>
<keyword evidence="9" id="KW-0227">DNA damage</keyword>
<dbReference type="Proteomes" id="UP000002866">
    <property type="component" value="Chromosome 1"/>
</dbReference>
<evidence type="ECO:0000256" key="14">
    <source>
        <dbReference type="ARBA" id="ARBA00023054"/>
    </source>
</evidence>
<dbReference type="Pfam" id="PF13558">
    <property type="entry name" value="SbcC_Walker_B"/>
    <property type="match status" value="1"/>
</dbReference>
<keyword evidence="15" id="KW-0234">DNA repair</keyword>
<dbReference type="GO" id="GO:0016887">
    <property type="term" value="F:ATP hydrolysis activity"/>
    <property type="evidence" value="ECO:0007669"/>
    <property type="project" value="EnsemblFungi"/>
</dbReference>
<evidence type="ECO:0000256" key="20">
    <source>
        <dbReference type="SAM" id="Coils"/>
    </source>
</evidence>
<dbReference type="InterPro" id="IPR013134">
    <property type="entry name" value="Zn_hook_RAD50"/>
</dbReference>
<feature type="binding site" evidence="19">
    <location>
        <position position="684"/>
    </location>
    <ligand>
        <name>Zn(2+)</name>
        <dbReference type="ChEBI" id="CHEBI:29105"/>
    </ligand>
</feature>
<comment type="cofactor">
    <cofactor evidence="1">
        <name>Zn(2+)</name>
        <dbReference type="ChEBI" id="CHEBI:29105"/>
    </cofactor>
</comment>
<dbReference type="InterPro" id="IPR004584">
    <property type="entry name" value="Rad50_eukaryotes"/>
</dbReference>
<evidence type="ECO:0000256" key="5">
    <source>
        <dbReference type="ARBA" id="ARBA00017893"/>
    </source>
</evidence>
<dbReference type="GO" id="GO:0097552">
    <property type="term" value="P:mitochondrial double-strand break repair via homologous recombination"/>
    <property type="evidence" value="ECO:0007669"/>
    <property type="project" value="EnsemblFungi"/>
</dbReference>
<evidence type="ECO:0000256" key="18">
    <source>
        <dbReference type="ARBA" id="ARBA00049360"/>
    </source>
</evidence>
<evidence type="ECO:0000259" key="21">
    <source>
        <dbReference type="PROSITE" id="PS51131"/>
    </source>
</evidence>
<dbReference type="FunFam" id="3.40.50.300:FF:000593">
    <property type="entry name" value="DNA repair protein RAD50"/>
    <property type="match status" value="1"/>
</dbReference>
<reference evidence="22 23" key="1">
    <citation type="journal article" date="2011" name="Proc. Natl. Acad. Sci. U.S.A.">
        <title>Evolutionary erosion of yeast sex chromosomes by mating-type switching accidents.</title>
        <authorList>
            <person name="Gordon J.L."/>
            <person name="Armisen D."/>
            <person name="Proux-Wera E."/>
            <person name="Oheigeartaigh S.S."/>
            <person name="Byrne K.P."/>
            <person name="Wolfe K.H."/>
        </authorList>
    </citation>
    <scope>NUCLEOTIDE SEQUENCE [LARGE SCALE GENOMIC DNA]</scope>
    <source>
        <strain evidence="23">ATCC 34711 / CBS 6284 / DSM 70876 / NBRC 10599 / NRRL Y-10934 / UCD 77-7</strain>
    </source>
</reference>
<keyword evidence="8" id="KW-0547">Nucleotide-binding</keyword>
<dbReference type="PANTHER" id="PTHR18867">
    <property type="entry name" value="RAD50"/>
    <property type="match status" value="1"/>
</dbReference>
<dbReference type="GeneID" id="14493130"/>
<organism evidence="22 23">
    <name type="scientific">Henningerozyma blattae (strain ATCC 34711 / CBS 6284 / DSM 70876 / NBRC 10599 / NRRL Y-10934 / UCD 77-7)</name>
    <name type="common">Yeast</name>
    <name type="synonym">Tetrapisispora blattae</name>
    <dbReference type="NCBI Taxonomy" id="1071380"/>
    <lineage>
        <taxon>Eukaryota</taxon>
        <taxon>Fungi</taxon>
        <taxon>Dikarya</taxon>
        <taxon>Ascomycota</taxon>
        <taxon>Saccharomycotina</taxon>
        <taxon>Saccharomycetes</taxon>
        <taxon>Saccharomycetales</taxon>
        <taxon>Saccharomycetaceae</taxon>
        <taxon>Henningerozyma</taxon>
    </lineage>
</organism>
<dbReference type="FunFam" id="3.40.50.300:FF:001195">
    <property type="entry name" value="DNA repair protein rad50"/>
    <property type="match status" value="1"/>
</dbReference>
<keyword evidence="12" id="KW-0067">ATP-binding</keyword>
<evidence type="ECO:0000256" key="10">
    <source>
        <dbReference type="ARBA" id="ARBA00022801"/>
    </source>
</evidence>